<evidence type="ECO:0000256" key="1">
    <source>
        <dbReference type="SAM" id="MobiDB-lite"/>
    </source>
</evidence>
<keyword evidence="3" id="KW-1185">Reference proteome</keyword>
<dbReference type="PANTHER" id="PTHR38703">
    <property type="entry name" value="CHROMOSOME 8, WHOLE GENOME SHOTGUN SEQUENCE"/>
    <property type="match status" value="1"/>
</dbReference>
<feature type="compositionally biased region" description="Polar residues" evidence="1">
    <location>
        <begin position="1"/>
        <end position="11"/>
    </location>
</feature>
<feature type="region of interest" description="Disordered" evidence="1">
    <location>
        <begin position="189"/>
        <end position="258"/>
    </location>
</feature>
<evidence type="ECO:0000313" key="2">
    <source>
        <dbReference type="EMBL" id="KAH6656067.1"/>
    </source>
</evidence>
<name>A0A9P8UPX2_9PEZI</name>
<accession>A0A9P8UPX2</accession>
<reference evidence="2" key="1">
    <citation type="journal article" date="2021" name="Nat. Commun.">
        <title>Genetic determinants of endophytism in the Arabidopsis root mycobiome.</title>
        <authorList>
            <person name="Mesny F."/>
            <person name="Miyauchi S."/>
            <person name="Thiergart T."/>
            <person name="Pickel B."/>
            <person name="Atanasova L."/>
            <person name="Karlsson M."/>
            <person name="Huettel B."/>
            <person name="Barry K.W."/>
            <person name="Haridas S."/>
            <person name="Chen C."/>
            <person name="Bauer D."/>
            <person name="Andreopoulos W."/>
            <person name="Pangilinan J."/>
            <person name="LaButti K."/>
            <person name="Riley R."/>
            <person name="Lipzen A."/>
            <person name="Clum A."/>
            <person name="Drula E."/>
            <person name="Henrissat B."/>
            <person name="Kohler A."/>
            <person name="Grigoriev I.V."/>
            <person name="Martin F.M."/>
            <person name="Hacquard S."/>
        </authorList>
    </citation>
    <scope>NUCLEOTIDE SEQUENCE</scope>
    <source>
        <strain evidence="2">MPI-SDFR-AT-0073</strain>
    </source>
</reference>
<feature type="compositionally biased region" description="Basic and acidic residues" evidence="1">
    <location>
        <begin position="30"/>
        <end position="83"/>
    </location>
</feature>
<dbReference type="EMBL" id="JAGPXC010000003">
    <property type="protein sequence ID" value="KAH6656067.1"/>
    <property type="molecule type" value="Genomic_DNA"/>
</dbReference>
<evidence type="ECO:0000313" key="3">
    <source>
        <dbReference type="Proteomes" id="UP000758603"/>
    </source>
</evidence>
<dbReference type="PANTHER" id="PTHR38703:SF1">
    <property type="entry name" value="ALLERGEN"/>
    <property type="match status" value="1"/>
</dbReference>
<evidence type="ECO:0008006" key="4">
    <source>
        <dbReference type="Google" id="ProtNLM"/>
    </source>
</evidence>
<comment type="caution">
    <text evidence="2">The sequence shown here is derived from an EMBL/GenBank/DDBJ whole genome shotgun (WGS) entry which is preliminary data.</text>
</comment>
<dbReference type="GeneID" id="70128836"/>
<feature type="compositionally biased region" description="Basic and acidic residues" evidence="1">
    <location>
        <begin position="90"/>
        <end position="118"/>
    </location>
</feature>
<dbReference type="RefSeq" id="XP_045960332.1">
    <property type="nucleotide sequence ID" value="XM_046099944.1"/>
</dbReference>
<dbReference type="Proteomes" id="UP000758603">
    <property type="component" value="Unassembled WGS sequence"/>
</dbReference>
<sequence>MASNLPSNTIGKATESLRAFMSQADQNDTTVDREEARTVEHETVKPSQHEEITTAVDKEVHQDHYHRTVQPIKEREVLPDKHSFKQNQTKHKEFDNRDDTAARKHQQESGKFHDEREVEATKYTKEQAQTKQGEHIHHHIHETVQPVINKETFQREVVHTINPVHETHHLAARDHGTTTAPEIDASQYKTKAGTQRGGATHTRGYMKGQPQDMGGVENTVKETGLKGKPGNMDFDPEDEGVAGHQEPSILSGLNPFSK</sequence>
<dbReference type="AlphaFoldDB" id="A0A9P8UPX2"/>
<organism evidence="2 3">
    <name type="scientific">Truncatella angustata</name>
    <dbReference type="NCBI Taxonomy" id="152316"/>
    <lineage>
        <taxon>Eukaryota</taxon>
        <taxon>Fungi</taxon>
        <taxon>Dikarya</taxon>
        <taxon>Ascomycota</taxon>
        <taxon>Pezizomycotina</taxon>
        <taxon>Sordariomycetes</taxon>
        <taxon>Xylariomycetidae</taxon>
        <taxon>Amphisphaeriales</taxon>
        <taxon>Sporocadaceae</taxon>
        <taxon>Truncatella</taxon>
    </lineage>
</organism>
<dbReference type="OrthoDB" id="2118965at2759"/>
<gene>
    <name evidence="2" type="ORF">BKA67DRAFT_534968</name>
</gene>
<feature type="region of interest" description="Disordered" evidence="1">
    <location>
        <begin position="1"/>
        <end position="118"/>
    </location>
</feature>
<protein>
    <recommendedName>
        <fullName evidence="4">Allergen</fullName>
    </recommendedName>
</protein>
<proteinExistence type="predicted"/>